<gene>
    <name evidence="1" type="ORF">GQS65_18675</name>
</gene>
<evidence type="ECO:0000313" key="2">
    <source>
        <dbReference type="Proteomes" id="UP000451471"/>
    </source>
</evidence>
<evidence type="ECO:0008006" key="3">
    <source>
        <dbReference type="Google" id="ProtNLM"/>
    </source>
</evidence>
<accession>A0A6B0GNW6</accession>
<reference evidence="1 2" key="1">
    <citation type="submission" date="2019-12" db="EMBL/GenBank/DDBJ databases">
        <title>Halocatena pleomorpha gen. nov. sp. nov., an extremely halophilic archaeon of family Halobacteriaceae isolated from saltpan soil.</title>
        <authorList>
            <person name="Pal Y."/>
            <person name="Verma A."/>
            <person name="Krishnamurthi S."/>
            <person name="Kumar P."/>
        </authorList>
    </citation>
    <scope>NUCLEOTIDE SEQUENCE [LARGE SCALE GENOMIC DNA]</scope>
    <source>
        <strain evidence="1 2">JCM 16495</strain>
    </source>
</reference>
<dbReference type="EMBL" id="WSZK01000036">
    <property type="protein sequence ID" value="MWG36484.1"/>
    <property type="molecule type" value="Genomic_DNA"/>
</dbReference>
<protein>
    <recommendedName>
        <fullName evidence="3">Restriction endonuclease type IV Mrr domain-containing protein</fullName>
    </recommendedName>
</protein>
<proteinExistence type="predicted"/>
<sequence>MDRIEQLLVDAFGHDRVSRQYTYPTGRRVDLLVDTGLFTVAIECESSAENLIEGSGQVEHYARHDSRGRTVPMLVVADGHTLDSPEQQYVEQRVTVYTERELAERLTGAGLLG</sequence>
<dbReference type="RefSeq" id="WP_158206140.1">
    <property type="nucleotide sequence ID" value="NZ_WSZK01000036.1"/>
</dbReference>
<dbReference type="Proteomes" id="UP000451471">
    <property type="component" value="Unassembled WGS sequence"/>
</dbReference>
<organism evidence="1 2">
    <name type="scientific">Halomarina oriensis</name>
    <dbReference type="NCBI Taxonomy" id="671145"/>
    <lineage>
        <taxon>Archaea</taxon>
        <taxon>Methanobacteriati</taxon>
        <taxon>Methanobacteriota</taxon>
        <taxon>Stenosarchaea group</taxon>
        <taxon>Halobacteria</taxon>
        <taxon>Halobacteriales</taxon>
        <taxon>Natronomonadaceae</taxon>
        <taxon>Halomarina</taxon>
    </lineage>
</organism>
<dbReference type="AlphaFoldDB" id="A0A6B0GNW6"/>
<keyword evidence="2" id="KW-1185">Reference proteome</keyword>
<comment type="caution">
    <text evidence="1">The sequence shown here is derived from an EMBL/GenBank/DDBJ whole genome shotgun (WGS) entry which is preliminary data.</text>
</comment>
<evidence type="ECO:0000313" key="1">
    <source>
        <dbReference type="EMBL" id="MWG36484.1"/>
    </source>
</evidence>
<name>A0A6B0GNW6_9EURY</name>